<feature type="domain" description="C2H2-type" evidence="8">
    <location>
        <begin position="66"/>
        <end position="93"/>
    </location>
</feature>
<reference evidence="10" key="1">
    <citation type="journal article" date="2020" name="Nat. Commun.">
        <title>Genome sequence of the cluster root forming white lupin.</title>
        <authorList>
            <person name="Hufnagel B."/>
            <person name="Marques A."/>
            <person name="Soriano A."/>
            <person name="Marques L."/>
            <person name="Divol F."/>
            <person name="Doumas P."/>
            <person name="Sallet E."/>
            <person name="Mancinotti D."/>
            <person name="Carrere S."/>
            <person name="Marande W."/>
            <person name="Arribat S."/>
            <person name="Keller J."/>
            <person name="Huneau C."/>
            <person name="Blein T."/>
            <person name="Aime D."/>
            <person name="Laguerre M."/>
            <person name="Taylor J."/>
            <person name="Schubert V."/>
            <person name="Nelson M."/>
            <person name="Geu-Flores F."/>
            <person name="Crespi M."/>
            <person name="Gallardo-Guerrero K."/>
            <person name="Delaux P.-M."/>
            <person name="Salse J."/>
            <person name="Berges H."/>
            <person name="Guyot R."/>
            <person name="Gouzy J."/>
            <person name="Peret B."/>
        </authorList>
    </citation>
    <scope>NUCLEOTIDE SEQUENCE [LARGE SCALE GENOMIC DNA]</scope>
    <source>
        <strain evidence="10">cv. Amiga</strain>
    </source>
</reference>
<dbReference type="GO" id="GO:0005634">
    <property type="term" value="C:nucleus"/>
    <property type="evidence" value="ECO:0007669"/>
    <property type="project" value="UniProtKB-SubCell"/>
</dbReference>
<dbReference type="InterPro" id="IPR036236">
    <property type="entry name" value="Znf_C2H2_sf"/>
</dbReference>
<evidence type="ECO:0000256" key="1">
    <source>
        <dbReference type="ARBA" id="ARBA00004123"/>
    </source>
</evidence>
<evidence type="ECO:0000256" key="6">
    <source>
        <dbReference type="PROSITE-ProRule" id="PRU00042"/>
    </source>
</evidence>
<comment type="subcellular location">
    <subcellularLocation>
        <location evidence="1">Nucleus</location>
    </subcellularLocation>
</comment>
<keyword evidence="4" id="KW-0862">Zinc</keyword>
<dbReference type="InterPro" id="IPR044246">
    <property type="entry name" value="ZFP3-like"/>
</dbReference>
<dbReference type="PROSITE" id="PS50157">
    <property type="entry name" value="ZINC_FINGER_C2H2_2"/>
    <property type="match status" value="1"/>
</dbReference>
<gene>
    <name evidence="9" type="ORF">Lalb_Chr22g0357911</name>
</gene>
<evidence type="ECO:0000256" key="5">
    <source>
        <dbReference type="ARBA" id="ARBA00023242"/>
    </source>
</evidence>
<feature type="region of interest" description="Disordered" evidence="7">
    <location>
        <begin position="1"/>
        <end position="61"/>
    </location>
</feature>
<feature type="compositionally biased region" description="Basic and acidic residues" evidence="7">
    <location>
        <begin position="88"/>
        <end position="104"/>
    </location>
</feature>
<evidence type="ECO:0000256" key="4">
    <source>
        <dbReference type="ARBA" id="ARBA00022833"/>
    </source>
</evidence>
<evidence type="ECO:0000256" key="2">
    <source>
        <dbReference type="ARBA" id="ARBA00022723"/>
    </source>
</evidence>
<keyword evidence="2" id="KW-0479">Metal-binding</keyword>
<evidence type="ECO:0000313" key="10">
    <source>
        <dbReference type="Proteomes" id="UP000447434"/>
    </source>
</evidence>
<proteinExistence type="predicted"/>
<dbReference type="SUPFAM" id="SSF57667">
    <property type="entry name" value="beta-beta-alpha zinc fingers"/>
    <property type="match status" value="1"/>
</dbReference>
<keyword evidence="3 6" id="KW-0863">Zinc-finger</keyword>
<dbReference type="Proteomes" id="UP000447434">
    <property type="component" value="Chromosome 22"/>
</dbReference>
<sequence>MSMEDKKMKRKMDETPTLSVAESKRSQCLRLGSNPIVRESSSWKSSKKSYEPSNDRDRKEDPPLKYVCQYCERKFSSSQALGGHQNAHKHEHERQMKKEKEKLLHGSQSDIDARFSTRPYPNMVNNYQYSPSNLYYGARFPYPMAQIPTMSSPHHSSIGYGQYQGLHVPNTSLHGHQFGNVTSSLGHGAIPPRYNNFQGLRHFQGQAYAAVGNPLENPSVSLDAPQASEEIDLTLKL</sequence>
<protein>
    <submittedName>
        <fullName evidence="9">Putative transcription factor C2H2 family</fullName>
    </submittedName>
</protein>
<evidence type="ECO:0000313" key="9">
    <source>
        <dbReference type="EMBL" id="KAE9588681.1"/>
    </source>
</evidence>
<accession>A0A6A4NIM9</accession>
<feature type="region of interest" description="Disordered" evidence="7">
    <location>
        <begin position="79"/>
        <end position="115"/>
    </location>
</feature>
<dbReference type="OrthoDB" id="1418208at2759"/>
<dbReference type="InterPro" id="IPR013087">
    <property type="entry name" value="Znf_C2H2_type"/>
</dbReference>
<evidence type="ECO:0000256" key="3">
    <source>
        <dbReference type="ARBA" id="ARBA00022771"/>
    </source>
</evidence>
<dbReference type="GO" id="GO:0008270">
    <property type="term" value="F:zinc ion binding"/>
    <property type="evidence" value="ECO:0007669"/>
    <property type="project" value="UniProtKB-KW"/>
</dbReference>
<feature type="compositionally biased region" description="Basic and acidic residues" evidence="7">
    <location>
        <begin position="1"/>
        <end position="14"/>
    </location>
</feature>
<keyword evidence="5" id="KW-0539">Nucleus</keyword>
<name>A0A6A4NIM9_LUPAL</name>
<evidence type="ECO:0000259" key="8">
    <source>
        <dbReference type="PROSITE" id="PS50157"/>
    </source>
</evidence>
<feature type="compositionally biased region" description="Basic and acidic residues" evidence="7">
    <location>
        <begin position="48"/>
        <end position="61"/>
    </location>
</feature>
<comment type="caution">
    <text evidence="9">The sequence shown here is derived from an EMBL/GenBank/DDBJ whole genome shotgun (WGS) entry which is preliminary data.</text>
</comment>
<evidence type="ECO:0000256" key="7">
    <source>
        <dbReference type="SAM" id="MobiDB-lite"/>
    </source>
</evidence>
<keyword evidence="10" id="KW-1185">Reference proteome</keyword>
<dbReference type="AlphaFoldDB" id="A0A6A4NIM9"/>
<dbReference type="EMBL" id="WOCE01000022">
    <property type="protein sequence ID" value="KAE9588681.1"/>
    <property type="molecule type" value="Genomic_DNA"/>
</dbReference>
<dbReference type="PANTHER" id="PTHR47287">
    <property type="entry name" value="C2H2 AND C2HC ZINC FINGERS SUPERFAMILY PROTEIN"/>
    <property type="match status" value="1"/>
</dbReference>
<dbReference type="PROSITE" id="PS00028">
    <property type="entry name" value="ZINC_FINGER_C2H2_1"/>
    <property type="match status" value="1"/>
</dbReference>
<organism evidence="9 10">
    <name type="scientific">Lupinus albus</name>
    <name type="common">White lupine</name>
    <name type="synonym">Lupinus termis</name>
    <dbReference type="NCBI Taxonomy" id="3870"/>
    <lineage>
        <taxon>Eukaryota</taxon>
        <taxon>Viridiplantae</taxon>
        <taxon>Streptophyta</taxon>
        <taxon>Embryophyta</taxon>
        <taxon>Tracheophyta</taxon>
        <taxon>Spermatophyta</taxon>
        <taxon>Magnoliopsida</taxon>
        <taxon>eudicotyledons</taxon>
        <taxon>Gunneridae</taxon>
        <taxon>Pentapetalae</taxon>
        <taxon>rosids</taxon>
        <taxon>fabids</taxon>
        <taxon>Fabales</taxon>
        <taxon>Fabaceae</taxon>
        <taxon>Papilionoideae</taxon>
        <taxon>50 kb inversion clade</taxon>
        <taxon>genistoids sensu lato</taxon>
        <taxon>core genistoids</taxon>
        <taxon>Genisteae</taxon>
        <taxon>Lupinus</taxon>
    </lineage>
</organism>
<dbReference type="GO" id="GO:0009788">
    <property type="term" value="P:negative regulation of abscisic acid-activated signaling pathway"/>
    <property type="evidence" value="ECO:0007669"/>
    <property type="project" value="InterPro"/>
</dbReference>
<dbReference type="Gene3D" id="3.30.160.60">
    <property type="entry name" value="Classic Zinc Finger"/>
    <property type="match status" value="1"/>
</dbReference>
<dbReference type="PANTHER" id="PTHR47287:SF9">
    <property type="entry name" value="ZINC FINGER PROTEIN 4-LIKE"/>
    <property type="match status" value="1"/>
</dbReference>